<sequence>MARKFYEDDEIVITKPGYNSAISDELKEKESTHEVKFVEGMAIRTTPILEKYLNSARVFLHENLIVIESELATQVSAARNEINSINDSIQSSLKEPVLPNLIYILTFTLSASILSAKRSLPLRFIAPTAFGIGATSYFMPKTFKYATDQIADYEKDKFPEVYQTQSNILKELKVQTENANKSINSLNTELANKIHDARIYLSDINK</sequence>
<reference evidence="1" key="1">
    <citation type="submission" date="2022-06" db="EMBL/GenBank/DDBJ databases">
        <authorList>
            <person name="Legras J.-L."/>
            <person name="Devillers H."/>
            <person name="Grondin C."/>
        </authorList>
    </citation>
    <scope>NUCLEOTIDE SEQUENCE</scope>
    <source>
        <strain evidence="1">CLIB 1444</strain>
    </source>
</reference>
<protein>
    <submittedName>
        <fullName evidence="1">MICOS complex subunit</fullName>
    </submittedName>
</protein>
<gene>
    <name evidence="1" type="ORF">CLIB1444_06S06370</name>
</gene>
<evidence type="ECO:0000313" key="1">
    <source>
        <dbReference type="EMBL" id="CAH6721622.1"/>
    </source>
</evidence>
<keyword evidence="2" id="KW-1185">Reference proteome</keyword>
<comment type="caution">
    <text evidence="1">The sequence shown here is derived from an EMBL/GenBank/DDBJ whole genome shotgun (WGS) entry which is preliminary data.</text>
</comment>
<organism evidence="1 2">
    <name type="scientific">[Candida] jaroonii</name>
    <dbReference type="NCBI Taxonomy" id="467808"/>
    <lineage>
        <taxon>Eukaryota</taxon>
        <taxon>Fungi</taxon>
        <taxon>Dikarya</taxon>
        <taxon>Ascomycota</taxon>
        <taxon>Saccharomycotina</taxon>
        <taxon>Pichiomycetes</taxon>
        <taxon>Debaryomycetaceae</taxon>
        <taxon>Yamadazyma</taxon>
    </lineage>
</organism>
<dbReference type="Proteomes" id="UP001152531">
    <property type="component" value="Unassembled WGS sequence"/>
</dbReference>
<dbReference type="EMBL" id="CALSDN010000006">
    <property type="protein sequence ID" value="CAH6721622.1"/>
    <property type="molecule type" value="Genomic_DNA"/>
</dbReference>
<accession>A0ACA9Y9W3</accession>
<proteinExistence type="predicted"/>
<name>A0ACA9Y9W3_9ASCO</name>
<evidence type="ECO:0000313" key="2">
    <source>
        <dbReference type="Proteomes" id="UP001152531"/>
    </source>
</evidence>